<accession>A0A4S4F4X6</accession>
<dbReference type="EMBL" id="SDRB02000090">
    <property type="protein sequence ID" value="THG23875.1"/>
    <property type="molecule type" value="Genomic_DNA"/>
</dbReference>
<dbReference type="Proteomes" id="UP000306102">
    <property type="component" value="Unassembled WGS sequence"/>
</dbReference>
<proteinExistence type="predicted"/>
<reference evidence="4 5" key="1">
    <citation type="journal article" date="2018" name="Proc. Natl. Acad. Sci. U.S.A.">
        <title>Draft genome sequence of Camellia sinensis var. sinensis provides insights into the evolution of the tea genome and tea quality.</title>
        <authorList>
            <person name="Wei C."/>
            <person name="Yang H."/>
            <person name="Wang S."/>
            <person name="Zhao J."/>
            <person name="Liu C."/>
            <person name="Gao L."/>
            <person name="Xia E."/>
            <person name="Lu Y."/>
            <person name="Tai Y."/>
            <person name="She G."/>
            <person name="Sun J."/>
            <person name="Cao H."/>
            <person name="Tong W."/>
            <person name="Gao Q."/>
            <person name="Li Y."/>
            <person name="Deng W."/>
            <person name="Jiang X."/>
            <person name="Wang W."/>
            <person name="Chen Q."/>
            <person name="Zhang S."/>
            <person name="Li H."/>
            <person name="Wu J."/>
            <person name="Wang P."/>
            <person name="Li P."/>
            <person name="Shi C."/>
            <person name="Zheng F."/>
            <person name="Jian J."/>
            <person name="Huang B."/>
            <person name="Shan D."/>
            <person name="Shi M."/>
            <person name="Fang C."/>
            <person name="Yue Y."/>
            <person name="Li F."/>
            <person name="Li D."/>
            <person name="Wei S."/>
            <person name="Han B."/>
            <person name="Jiang C."/>
            <person name="Yin Y."/>
            <person name="Xia T."/>
            <person name="Zhang Z."/>
            <person name="Bennetzen J.L."/>
            <person name="Zhao S."/>
            <person name="Wan X."/>
        </authorList>
    </citation>
    <scope>NUCLEOTIDE SEQUENCE [LARGE SCALE GENOMIC DNA]</scope>
    <source>
        <strain evidence="5">cv. Shuchazao</strain>
        <tissue evidence="4">Leaf</tissue>
    </source>
</reference>
<evidence type="ECO:0000256" key="2">
    <source>
        <dbReference type="ARBA" id="ARBA00022695"/>
    </source>
</evidence>
<dbReference type="SMART" id="SM00698">
    <property type="entry name" value="MORN"/>
    <property type="match status" value="2"/>
</dbReference>
<organism evidence="4 5">
    <name type="scientific">Camellia sinensis var. sinensis</name>
    <name type="common">China tea</name>
    <dbReference type="NCBI Taxonomy" id="542762"/>
    <lineage>
        <taxon>Eukaryota</taxon>
        <taxon>Viridiplantae</taxon>
        <taxon>Streptophyta</taxon>
        <taxon>Embryophyta</taxon>
        <taxon>Tracheophyta</taxon>
        <taxon>Spermatophyta</taxon>
        <taxon>Magnoliopsida</taxon>
        <taxon>eudicotyledons</taxon>
        <taxon>Gunneridae</taxon>
        <taxon>Pentapetalae</taxon>
        <taxon>asterids</taxon>
        <taxon>Ericales</taxon>
        <taxon>Theaceae</taxon>
        <taxon>Camellia</taxon>
    </lineage>
</organism>
<protein>
    <submittedName>
        <fullName evidence="4">Uncharacterized protein</fullName>
    </submittedName>
</protein>
<name>A0A4S4F4X6_CAMSN</name>
<keyword evidence="1" id="KW-0808">Transferase</keyword>
<dbReference type="PANTHER" id="PTHR42866">
    <property type="entry name" value="3-DEOXY-MANNO-OCTULOSONATE CYTIDYLYLTRANSFERASE"/>
    <property type="match status" value="1"/>
</dbReference>
<dbReference type="Pfam" id="PF02493">
    <property type="entry name" value="MORN"/>
    <property type="match status" value="2"/>
</dbReference>
<comment type="caution">
    <text evidence="4">The sequence shown here is derived from an EMBL/GenBank/DDBJ whole genome shotgun (WGS) entry which is preliminary data.</text>
</comment>
<dbReference type="GO" id="GO:0008690">
    <property type="term" value="F:3-deoxy-manno-octulosonate cytidylyltransferase activity"/>
    <property type="evidence" value="ECO:0007669"/>
    <property type="project" value="TreeGrafter"/>
</dbReference>
<dbReference type="Gene3D" id="2.20.110.10">
    <property type="entry name" value="Histone H3 K4-specific methyltransferase SET7/9 N-terminal domain"/>
    <property type="match status" value="1"/>
</dbReference>
<evidence type="ECO:0000313" key="4">
    <source>
        <dbReference type="EMBL" id="THG23875.1"/>
    </source>
</evidence>
<dbReference type="GO" id="GO:0016020">
    <property type="term" value="C:membrane"/>
    <property type="evidence" value="ECO:0007669"/>
    <property type="project" value="UniProtKB-ARBA"/>
</dbReference>
<dbReference type="AlphaFoldDB" id="A0A4S4F4X6"/>
<keyword evidence="5" id="KW-1185">Reference proteome</keyword>
<keyword evidence="2" id="KW-0548">Nucleotidyltransferase</keyword>
<evidence type="ECO:0000256" key="3">
    <source>
        <dbReference type="ARBA" id="ARBA00022737"/>
    </source>
</evidence>
<dbReference type="Pfam" id="PF02348">
    <property type="entry name" value="CTP_transf_3"/>
    <property type="match status" value="1"/>
</dbReference>
<dbReference type="SUPFAM" id="SSF53448">
    <property type="entry name" value="Nucleotide-diphospho-sugar transferases"/>
    <property type="match status" value="1"/>
</dbReference>
<dbReference type="STRING" id="542762.A0A4S4F4X6"/>
<keyword evidence="3" id="KW-0677">Repeat</keyword>
<dbReference type="InterPro" id="IPR003409">
    <property type="entry name" value="MORN"/>
</dbReference>
<evidence type="ECO:0000313" key="5">
    <source>
        <dbReference type="Proteomes" id="UP000306102"/>
    </source>
</evidence>
<dbReference type="InterPro" id="IPR029044">
    <property type="entry name" value="Nucleotide-diphossugar_trans"/>
</dbReference>
<evidence type="ECO:0000256" key="1">
    <source>
        <dbReference type="ARBA" id="ARBA00022679"/>
    </source>
</evidence>
<dbReference type="Gene3D" id="3.90.550.10">
    <property type="entry name" value="Spore Coat Polysaccharide Biosynthesis Protein SpsA, Chain A"/>
    <property type="match status" value="1"/>
</dbReference>
<gene>
    <name evidence="4" type="ORF">TEA_023535</name>
</gene>
<dbReference type="SUPFAM" id="SSF82185">
    <property type="entry name" value="Histone H3 K4-specific methyltransferase SET7/9 N-terminal domain"/>
    <property type="match status" value="1"/>
</dbReference>
<dbReference type="InterPro" id="IPR003329">
    <property type="entry name" value="Cytidylyl_trans"/>
</dbReference>
<dbReference type="PANTHER" id="PTHR42866:SF2">
    <property type="entry name" value="3-DEOXY-MANNO-OCTULOSONATE CYTIDYLYLTRANSFERASE, MITOCHONDRIAL"/>
    <property type="match status" value="1"/>
</dbReference>
<dbReference type="GO" id="GO:0005829">
    <property type="term" value="C:cytosol"/>
    <property type="evidence" value="ECO:0007669"/>
    <property type="project" value="TreeGrafter"/>
</dbReference>
<sequence length="412" mass="46031">MSFRSTSERVCKSPADVIIRQVVGEDHQLNYDHHHFSLFKSKFGKSYATKEEHDHRFSMLRWCRGGLPGRCMPECHRRFGALAVELVVRRGGREAGGRFGFGADVIMTSESCRNGTERCNETLQKLKKKKNVRHRGARSQVLGAAVVSRRTSGEVYAGVPQAVWSTCGGAGCPARRKGSGRTRCNETLQKLKKKKNDVVVNIQGDEPLIDSDVIDGIVKALQATPDTVFSTAVTSLKPEDACDPNRVKEKKIWEGMCRKYGNRNGDVYAGEYFADKMHGFGVYRFANGHWYEGAWHEGRRQGLGMYTFRNGETQSGHWNNGILDIPSTQNTTYPVSPVAVYHSKVLNTVQEARRASEKVYDVAKVDERVNRAVAAANRAANAARVAAVKAVQKQIQYNGNNDNIPMPFMQDW</sequence>